<dbReference type="Pfam" id="PF02458">
    <property type="entry name" value="Transferase"/>
    <property type="match status" value="2"/>
</dbReference>
<comment type="caution">
    <text evidence="3">The sequence shown here is derived from an EMBL/GenBank/DDBJ whole genome shotgun (WGS) entry which is preliminary data.</text>
</comment>
<keyword evidence="4" id="KW-1185">Reference proteome</keyword>
<dbReference type="InterPro" id="IPR023213">
    <property type="entry name" value="CAT-like_dom_sf"/>
</dbReference>
<keyword evidence="1" id="KW-0808">Transferase</keyword>
<reference evidence="3 4" key="1">
    <citation type="submission" date="2021-05" db="EMBL/GenBank/DDBJ databases">
        <title>Genome Assembly of Synthetic Allotetraploid Brassica napus Reveals Homoeologous Exchanges between Subgenomes.</title>
        <authorList>
            <person name="Davis J.T."/>
        </authorList>
    </citation>
    <scope>NUCLEOTIDE SEQUENCE [LARGE SCALE GENOMIC DNA]</scope>
    <source>
        <strain evidence="4">cv. Da-Ae</strain>
        <tissue evidence="3">Seedling</tissue>
    </source>
</reference>
<name>A0ABQ7Z638_BRANA</name>
<protein>
    <recommendedName>
        <fullName evidence="5">Phenolic glucoside malonyltransferase 2</fullName>
    </recommendedName>
</protein>
<evidence type="ECO:0000256" key="1">
    <source>
        <dbReference type="ARBA" id="ARBA00022679"/>
    </source>
</evidence>
<feature type="non-terminal residue" evidence="3">
    <location>
        <position position="1"/>
    </location>
</feature>
<accession>A0ABQ7Z638</accession>
<proteinExistence type="predicted"/>
<dbReference type="Gene3D" id="3.30.559.10">
    <property type="entry name" value="Chloramphenicol acetyltransferase-like domain"/>
    <property type="match status" value="4"/>
</dbReference>
<evidence type="ECO:0000256" key="2">
    <source>
        <dbReference type="ARBA" id="ARBA00023315"/>
    </source>
</evidence>
<evidence type="ECO:0008006" key="5">
    <source>
        <dbReference type="Google" id="ProtNLM"/>
    </source>
</evidence>
<organism evidence="3 4">
    <name type="scientific">Brassica napus</name>
    <name type="common">Rape</name>
    <dbReference type="NCBI Taxonomy" id="3708"/>
    <lineage>
        <taxon>Eukaryota</taxon>
        <taxon>Viridiplantae</taxon>
        <taxon>Streptophyta</taxon>
        <taxon>Embryophyta</taxon>
        <taxon>Tracheophyta</taxon>
        <taxon>Spermatophyta</taxon>
        <taxon>Magnoliopsida</taxon>
        <taxon>eudicotyledons</taxon>
        <taxon>Gunneridae</taxon>
        <taxon>Pentapetalae</taxon>
        <taxon>rosids</taxon>
        <taxon>malvids</taxon>
        <taxon>Brassicales</taxon>
        <taxon>Brassicaceae</taxon>
        <taxon>Brassiceae</taxon>
        <taxon>Brassica</taxon>
    </lineage>
</organism>
<evidence type="ECO:0000313" key="4">
    <source>
        <dbReference type="Proteomes" id="UP000824890"/>
    </source>
</evidence>
<dbReference type="InterPro" id="IPR051504">
    <property type="entry name" value="Plant_metabolite_acyltrans"/>
</dbReference>
<dbReference type="EMBL" id="JAGKQM010000016">
    <property type="protein sequence ID" value="KAH0875575.1"/>
    <property type="molecule type" value="Genomic_DNA"/>
</dbReference>
<dbReference type="Proteomes" id="UP000824890">
    <property type="component" value="Unassembled WGS sequence"/>
</dbReference>
<dbReference type="PANTHER" id="PTHR31625">
    <property type="match status" value="1"/>
</dbReference>
<keyword evidence="2" id="KW-0012">Acyltransferase</keyword>
<gene>
    <name evidence="3" type="ORF">HID58_072937</name>
</gene>
<sequence length="1146" mass="126268">DRVAHCMLFPNYCVPLESFLSLPPMTMHVVEVSRVTPAPDSDSVQNSVNSLAIPLTFFDIPWLVFNPVKRVFFYKITGSTRENFHSFILPKLKLSLSLVLRDYLHLCGCITSNPNEPKPSIVVSQKDAVSVTIAETDADFSLLSSYGQRPAFELHALIPELPVSDDSAKVLSLQITLFPEQGFSIGVAAHHGVVDGKMSTMFVKAWAHTCKQENRVVAPLPEALTPSLDRSLIKDTTGLDEQMIRIVRSLKQGKLIGRGGLSSAPASEGRDDDVVFATLVLSRGDVERLRERVKNESPDPSQLHLSTFVISYAYMWTCLVKARGGNMERSVSFLFVADFRERLDPPLPATYFGNCMFPAGCYNSMTAAEFAGEGGFVTAVEILSGMVKGLSSRKIETIAEEFKISFDCFAVTSQFGSLAGSTRLGVYDSDFGWGRPVKVDVVSIEGNTISMAERREESGGIELGLCMKKADLDIVLTLFNKDKETSLTVVKTHNNSNNSSESSDDGSFLVSISKRCDYLSDKSIICYVEEPKAFRFVFHDYYSSPIQEKMKMITFSDESNTSFVLEKPFVVEDNKLKISLSEGCFIKEHVKEEMLIYKFMSCGVFMLVYEFMSCGVLKGLLAHKRSFSINIQLIIGAAHRFLWFQMLIANDLSVLCACLKRVLMCCCCSCFMTEKILAKAAEKSQVVPGDNILVTPAPDSDSVLNSANSLTIPLTFFDLPWLVINPAKRVFFYRLTESTREHFRSSILPKLKLSLSLVLRNYLPLSGRLISHPNEPKPSIVVSPNDVVSLTIAETDADFSLLSSYGQRPAWELHTLIPELPVSDDSATVLSLQITLFPGQGFSIGVAAHHAVLDGKTSTMFVKAWAHTCKRENTVVAPLPETLTPSLDRSLIKDTTGLDEQMLKIVRSLNDGGRIAGSRRNLSSIPAWERGDDGVFATLVLSRGDVEKLRERVKNESPDPSQLLHLSTLVVAYAYVWTCLVKARGGDMERPVSLLFVADFRERLDPPLPATYFGNCMFPAGCFNSKTAGDFSGEGGFVAAVEMLSGLVKGLSSRKIETIAEEFKIGFDCVGVTSQLGSLAGSTRLGVYESDFGWGKPVKVDIVSIERNTISMAERRDESGGIELGLCMNKAEMDIVLALFNSGLQN</sequence>
<evidence type="ECO:0000313" key="3">
    <source>
        <dbReference type="EMBL" id="KAH0875575.1"/>
    </source>
</evidence>